<evidence type="ECO:0008006" key="3">
    <source>
        <dbReference type="Google" id="ProtNLM"/>
    </source>
</evidence>
<evidence type="ECO:0000313" key="1">
    <source>
        <dbReference type="EMBL" id="ACI99440.1"/>
    </source>
</evidence>
<dbReference type="OrthoDB" id="7189112at2"/>
<name>B6IP20_RHOCS</name>
<gene>
    <name evidence="1" type="ordered locus">RC1_2049</name>
</gene>
<dbReference type="InterPro" id="IPR018673">
    <property type="entry name" value="DUF2141"/>
</dbReference>
<sequence length="167" mass="16774">MTAGGSSSGERRTGALPAAALLLTAGALATGALSAGLAPAASATQLSLTVTNLATLPDGGRGEVLVQVFDSAEAYGRGTGPVAQARLRPEGDRLTAPLADLPPGRYLIRVIQDLNGNARLDTGFLGIPREPFGFSNDAIGSMGPPSFEAAAIPVGDQPVTAAIALRR</sequence>
<dbReference type="Pfam" id="PF09912">
    <property type="entry name" value="DUF2141"/>
    <property type="match status" value="1"/>
</dbReference>
<dbReference type="Proteomes" id="UP000001591">
    <property type="component" value="Chromosome"/>
</dbReference>
<accession>B6IP20</accession>
<dbReference type="HOGENOM" id="CLU_125018_1_1_5"/>
<dbReference type="RefSeq" id="WP_012567225.1">
    <property type="nucleotide sequence ID" value="NC_011420.2"/>
</dbReference>
<evidence type="ECO:0000313" key="2">
    <source>
        <dbReference type="Proteomes" id="UP000001591"/>
    </source>
</evidence>
<dbReference type="AlphaFoldDB" id="B6IP20"/>
<dbReference type="eggNOG" id="COG4704">
    <property type="taxonomic scope" value="Bacteria"/>
</dbReference>
<reference evidence="1 2" key="1">
    <citation type="journal article" date="2010" name="BMC Genomics">
        <title>Metabolic flexibility revealed in the genome of the cyst-forming alpha-1 proteobacterium Rhodospirillum centenum.</title>
        <authorList>
            <person name="Lu Y.K."/>
            <person name="Marden J."/>
            <person name="Han M."/>
            <person name="Swingley W.D."/>
            <person name="Mastrian S.D."/>
            <person name="Chowdhury S.R."/>
            <person name="Hao J."/>
            <person name="Helmy T."/>
            <person name="Kim S."/>
            <person name="Kurdoglu A.A."/>
            <person name="Matthies H.J."/>
            <person name="Rollo D."/>
            <person name="Stothard P."/>
            <person name="Blankenship R.E."/>
            <person name="Bauer C.E."/>
            <person name="Touchman J.W."/>
        </authorList>
    </citation>
    <scope>NUCLEOTIDE SEQUENCE [LARGE SCALE GENOMIC DNA]</scope>
    <source>
        <strain evidence="2">ATCC 51521 / SW</strain>
    </source>
</reference>
<keyword evidence="2" id="KW-1185">Reference proteome</keyword>
<dbReference type="EMBL" id="CP000613">
    <property type="protein sequence ID" value="ACI99440.1"/>
    <property type="molecule type" value="Genomic_DNA"/>
</dbReference>
<protein>
    <recommendedName>
        <fullName evidence="3">DUF2141 domain-containing protein</fullName>
    </recommendedName>
</protein>
<organism evidence="1 2">
    <name type="scientific">Rhodospirillum centenum (strain ATCC 51521 / SW)</name>
    <dbReference type="NCBI Taxonomy" id="414684"/>
    <lineage>
        <taxon>Bacteria</taxon>
        <taxon>Pseudomonadati</taxon>
        <taxon>Pseudomonadota</taxon>
        <taxon>Alphaproteobacteria</taxon>
        <taxon>Rhodospirillales</taxon>
        <taxon>Rhodospirillaceae</taxon>
        <taxon>Rhodospirillum</taxon>
    </lineage>
</organism>
<proteinExistence type="predicted"/>
<dbReference type="KEGG" id="rce:RC1_2049"/>
<dbReference type="STRING" id="414684.RC1_2049"/>